<dbReference type="EMBL" id="BARU01028635">
    <property type="protein sequence ID" value="GAH72910.1"/>
    <property type="molecule type" value="Genomic_DNA"/>
</dbReference>
<protein>
    <submittedName>
        <fullName evidence="1">Uncharacterized protein</fullName>
    </submittedName>
</protein>
<name>X1IUG9_9ZZZZ</name>
<sequence length="57" mass="6529">ANKFRQHLLDSSCVSQIVDLSKISVFLDPKVRNIILLLRIETNAMTRNESEVKALFL</sequence>
<dbReference type="AlphaFoldDB" id="X1IUG9"/>
<organism evidence="1">
    <name type="scientific">marine sediment metagenome</name>
    <dbReference type="NCBI Taxonomy" id="412755"/>
    <lineage>
        <taxon>unclassified sequences</taxon>
        <taxon>metagenomes</taxon>
        <taxon>ecological metagenomes</taxon>
    </lineage>
</organism>
<proteinExistence type="predicted"/>
<feature type="non-terminal residue" evidence="1">
    <location>
        <position position="1"/>
    </location>
</feature>
<gene>
    <name evidence="1" type="ORF">S03H2_45680</name>
</gene>
<evidence type="ECO:0000313" key="1">
    <source>
        <dbReference type="EMBL" id="GAH72910.1"/>
    </source>
</evidence>
<accession>X1IUG9</accession>
<reference evidence="1" key="1">
    <citation type="journal article" date="2014" name="Front. Microbiol.">
        <title>High frequency of phylogenetically diverse reductive dehalogenase-homologous genes in deep subseafloor sedimentary metagenomes.</title>
        <authorList>
            <person name="Kawai M."/>
            <person name="Futagami T."/>
            <person name="Toyoda A."/>
            <person name="Takaki Y."/>
            <person name="Nishi S."/>
            <person name="Hori S."/>
            <person name="Arai W."/>
            <person name="Tsubouchi T."/>
            <person name="Morono Y."/>
            <person name="Uchiyama I."/>
            <person name="Ito T."/>
            <person name="Fujiyama A."/>
            <person name="Inagaki F."/>
            <person name="Takami H."/>
        </authorList>
    </citation>
    <scope>NUCLEOTIDE SEQUENCE</scope>
    <source>
        <strain evidence="1">Expedition CK06-06</strain>
    </source>
</reference>
<comment type="caution">
    <text evidence="1">The sequence shown here is derived from an EMBL/GenBank/DDBJ whole genome shotgun (WGS) entry which is preliminary data.</text>
</comment>